<dbReference type="AlphaFoldDB" id="A0A1G7JYH4"/>
<evidence type="ECO:0000313" key="3">
    <source>
        <dbReference type="Proteomes" id="UP000199203"/>
    </source>
</evidence>
<sequence length="378" mass="43715">MSKIDDIRYFYDEEVNGALLNVARHPMMKALMQFTFPNRDENFWLDEFKNIHSINDFQNRIISHTVRQILNKSSDGLSTSGFDKLDKNTAYLFISNHRDIVLDTSLLNLVLLDNGLMLTASAVGDNLIQNSFINILAKLTRNFLVQRDLPIREQLSSSKLLSEYIYDLLKKKNRSVWIAQREGRAKDGNDFTQQGILKMLAMAGGDIPLIDFFKSLKIVPLSISYEYDPTDALKLPQLMAKSRNETYAKDDNEDFKTILSGALGQKKHIHLHAGNILNEELDNIASQYENKNKQLQAIAQVIDDSIIKNYKLWPTKYIAYDLLHKTDRYSEHYTKEEKQLFERRLEMRIDSSDETLKNSFLEMYANPVTNKAKQDDNV</sequence>
<reference evidence="3" key="1">
    <citation type="submission" date="2016-10" db="EMBL/GenBank/DDBJ databases">
        <authorList>
            <person name="Varghese N."/>
            <person name="Submissions S."/>
        </authorList>
    </citation>
    <scope>NUCLEOTIDE SEQUENCE [LARGE SCALE GENOMIC DNA]</scope>
    <source>
        <strain evidence="3">DSM 19684</strain>
    </source>
</reference>
<dbReference type="OrthoDB" id="1078132at2"/>
<dbReference type="RefSeq" id="WP_089872754.1">
    <property type="nucleotide sequence ID" value="NZ_FNBH01000001.1"/>
</dbReference>
<dbReference type="Proteomes" id="UP000199203">
    <property type="component" value="Unassembled WGS sequence"/>
</dbReference>
<dbReference type="SUPFAM" id="SSF69593">
    <property type="entry name" value="Glycerol-3-phosphate (1)-acyltransferase"/>
    <property type="match status" value="1"/>
</dbReference>
<evidence type="ECO:0000259" key="1">
    <source>
        <dbReference type="Pfam" id="PF01553"/>
    </source>
</evidence>
<keyword evidence="2" id="KW-0012">Acyltransferase</keyword>
<dbReference type="STRING" id="454006.SAMN05421825_1518"/>
<keyword evidence="3" id="KW-1185">Reference proteome</keyword>
<dbReference type="InterPro" id="IPR002123">
    <property type="entry name" value="Plipid/glycerol_acylTrfase"/>
</dbReference>
<keyword evidence="2" id="KW-0808">Transferase</keyword>
<dbReference type="PANTHER" id="PTHR30068">
    <property type="entry name" value="URONATE ISOMERASE"/>
    <property type="match status" value="1"/>
</dbReference>
<dbReference type="GO" id="GO:0016746">
    <property type="term" value="F:acyltransferase activity"/>
    <property type="evidence" value="ECO:0007669"/>
    <property type="project" value="UniProtKB-KW"/>
</dbReference>
<accession>A0A1G7JYH4</accession>
<dbReference type="PANTHER" id="PTHR30068:SF3">
    <property type="entry name" value="PHOSPHOLIPID_GLYCEROL ACYLTRANSFERASE DOMAIN-CONTAINING PROTEIN"/>
    <property type="match status" value="1"/>
</dbReference>
<dbReference type="GO" id="GO:0019698">
    <property type="term" value="P:D-galacturonate catabolic process"/>
    <property type="evidence" value="ECO:0007669"/>
    <property type="project" value="TreeGrafter"/>
</dbReference>
<dbReference type="Pfam" id="PF01553">
    <property type="entry name" value="Acyltransferase"/>
    <property type="match status" value="1"/>
</dbReference>
<protein>
    <submittedName>
        <fullName evidence="2">Acyltransferase</fullName>
    </submittedName>
</protein>
<gene>
    <name evidence="2" type="ORF">SAMN05421825_1518</name>
</gene>
<name>A0A1G7JYH4_9FLAO</name>
<feature type="domain" description="Phospholipid/glycerol acyltransferase" evidence="1">
    <location>
        <begin position="82"/>
        <end position="223"/>
    </location>
</feature>
<dbReference type="EMBL" id="FNBH01000001">
    <property type="protein sequence ID" value="SDF29960.1"/>
    <property type="molecule type" value="Genomic_DNA"/>
</dbReference>
<evidence type="ECO:0000313" key="2">
    <source>
        <dbReference type="EMBL" id="SDF29960.1"/>
    </source>
</evidence>
<proteinExistence type="predicted"/>
<organism evidence="2 3">
    <name type="scientific">Epilithonimonas hungarica</name>
    <dbReference type="NCBI Taxonomy" id="454006"/>
    <lineage>
        <taxon>Bacteria</taxon>
        <taxon>Pseudomonadati</taxon>
        <taxon>Bacteroidota</taxon>
        <taxon>Flavobacteriia</taxon>
        <taxon>Flavobacteriales</taxon>
        <taxon>Weeksellaceae</taxon>
        <taxon>Chryseobacterium group</taxon>
        <taxon>Epilithonimonas</taxon>
    </lineage>
</organism>
<dbReference type="GO" id="GO:0042840">
    <property type="term" value="P:D-glucuronate catabolic process"/>
    <property type="evidence" value="ECO:0007669"/>
    <property type="project" value="TreeGrafter"/>
</dbReference>